<dbReference type="AlphaFoldDB" id="A0A9N8HRM0"/>
<dbReference type="EMBL" id="CAICTM010001084">
    <property type="protein sequence ID" value="CAB9520258.1"/>
    <property type="molecule type" value="Genomic_DNA"/>
</dbReference>
<organism evidence="3 4">
    <name type="scientific">Seminavis robusta</name>
    <dbReference type="NCBI Taxonomy" id="568900"/>
    <lineage>
        <taxon>Eukaryota</taxon>
        <taxon>Sar</taxon>
        <taxon>Stramenopiles</taxon>
        <taxon>Ochrophyta</taxon>
        <taxon>Bacillariophyta</taxon>
        <taxon>Bacillariophyceae</taxon>
        <taxon>Bacillariophycidae</taxon>
        <taxon>Naviculales</taxon>
        <taxon>Naviculaceae</taxon>
        <taxon>Seminavis</taxon>
    </lineage>
</organism>
<feature type="coiled-coil region" evidence="1">
    <location>
        <begin position="124"/>
        <end position="151"/>
    </location>
</feature>
<comment type="caution">
    <text evidence="3">The sequence shown here is derived from an EMBL/GenBank/DDBJ whole genome shotgun (WGS) entry which is preliminary data.</text>
</comment>
<name>A0A9N8HRM0_9STRA</name>
<evidence type="ECO:0000256" key="1">
    <source>
        <dbReference type="SAM" id="Coils"/>
    </source>
</evidence>
<accession>A0A9N8HRM0</accession>
<dbReference type="Proteomes" id="UP001153069">
    <property type="component" value="Unassembled WGS sequence"/>
</dbReference>
<sequence>MKTCFILWFVGAMGCASPTFAETNLLDMGNDLKIEGLNVADLKQVTVELPRLDDGKGGVQEYSTAIYEVMEGINDVKKILQVQKSLSVEKSTMEDQMNEFASATMMLQKAVHDLQQTPESEMASAELQMLMQQVSRELEKAQTVAIDAKEATIKASAQRRLFDEEASYNDSTGSYSGSLTSQIPKKYRTHSKLRRHFHIHDKIAKGDHTHLDHILERLSPSYAMHGRRLENNTAETMKETCEKTVSCVKEFSLYDFVAHFYGDYVNDEGEIDDKKMPKQSNNFDFFTKLESVRDAVKAIDDNGLNQTNCATFLREMHQSEMVELYNKTYYDQYKGPTWREICSAEGTAKYIKLEQIKKHVGSNVAYHLFEDMSLCANTIGDPVLFDKKGLARVPIQPKVDSSAASDLKNFDKYGQPNFPIQVESFFKFESIDIINNEYFVGECYNKTNAYFKEILEKSNFNITNTGALKRTYPEKIVWDCDWISAVGNGYSNWDCTVKIDEKDLCGKVKFVNNVHPSTGVADGDGIKTQSIKSSIYELGSFDMDDAVTLLLGPKTSVGLVCAYAETKKDAPGYCCLDQPWEREGKLFGTSFECRETESACQHVAKGLGGFSKESCAVYSGTYCSKPTDCSLLKQCVADEVQWARENNKTTYKGFLLDAPDLKDVTSVDECGRFKEYFGAESRDPDLYGVCEDIQYLRYNTNFEALDANKPKVAQLAELPKGTALVAPTEPENGDDYFNTWIRSILALETITNTASKVWEAIKEAKVTCEAMPFDFLKIPCLIAWYVLVVISFLSYWLGEQAVAIANQQYGNAQISDRQMYVILENTKVLYKNMKAVDDNVAAKTGGLQASLTTVNTEVGKIQTELAAVYKLIKSGSSGSRRKLGTSLLETDMTEGLDSFDSQEVYVPPSLGWEKDQETQRLSVPGKVFQSTDQAIQFLHSSLSLQEDGTKLDIKEVDVTSCEAVFDVLPTKEESVGNATSVKAAVDSKAPAVSCGFFLDSSVASVSHDGKTLLLSDQGTGGLLDSSFSYAVQDDCSKSVDVDVTVVTNQWDEKTSCVLVESDSDEANILVAPTTCKSRDSLCYSSSSTNERLYEIRVTATDASGLVGRDTCHIVVLPSDSVEHKEALSSIKTSIRGAGPDKVAELLASSASTKKFKVGSLQVTKEGESL</sequence>
<feature type="signal peptide" evidence="2">
    <location>
        <begin position="1"/>
        <end position="21"/>
    </location>
</feature>
<evidence type="ECO:0000313" key="4">
    <source>
        <dbReference type="Proteomes" id="UP001153069"/>
    </source>
</evidence>
<proteinExistence type="predicted"/>
<keyword evidence="1" id="KW-0175">Coiled coil</keyword>
<reference evidence="3" key="1">
    <citation type="submission" date="2020-06" db="EMBL/GenBank/DDBJ databases">
        <authorList>
            <consortium name="Plant Systems Biology data submission"/>
        </authorList>
    </citation>
    <scope>NUCLEOTIDE SEQUENCE</scope>
    <source>
        <strain evidence="3">D6</strain>
    </source>
</reference>
<feature type="chain" id="PRO_5040129771" evidence="2">
    <location>
        <begin position="22"/>
        <end position="1169"/>
    </location>
</feature>
<evidence type="ECO:0000256" key="2">
    <source>
        <dbReference type="SAM" id="SignalP"/>
    </source>
</evidence>
<protein>
    <submittedName>
        <fullName evidence="3">Uncharacterized protein</fullName>
    </submittedName>
</protein>
<evidence type="ECO:0000313" key="3">
    <source>
        <dbReference type="EMBL" id="CAB9520258.1"/>
    </source>
</evidence>
<keyword evidence="4" id="KW-1185">Reference proteome</keyword>
<gene>
    <name evidence="3" type="ORF">SEMRO_1086_G239780.1</name>
</gene>
<dbReference type="PROSITE" id="PS51257">
    <property type="entry name" value="PROKAR_LIPOPROTEIN"/>
    <property type="match status" value="1"/>
</dbReference>
<keyword evidence="2" id="KW-0732">Signal</keyword>